<dbReference type="Gene3D" id="1.10.10.60">
    <property type="entry name" value="Homeodomain-like"/>
    <property type="match status" value="1"/>
</dbReference>
<dbReference type="InterPro" id="IPR050204">
    <property type="entry name" value="AraC_XylS_family_regulators"/>
</dbReference>
<evidence type="ECO:0000313" key="6">
    <source>
        <dbReference type="Proteomes" id="UP000295620"/>
    </source>
</evidence>
<dbReference type="Pfam" id="PF22200">
    <property type="entry name" value="ExsA_N"/>
    <property type="match status" value="1"/>
</dbReference>
<keyword evidence="3" id="KW-0804">Transcription</keyword>
<dbReference type="GO" id="GO:0003700">
    <property type="term" value="F:DNA-binding transcription factor activity"/>
    <property type="evidence" value="ECO:0007669"/>
    <property type="project" value="InterPro"/>
</dbReference>
<proteinExistence type="predicted"/>
<organism evidence="5 6">
    <name type="scientific">Pedobacter metabolipauper</name>
    <dbReference type="NCBI Taxonomy" id="425513"/>
    <lineage>
        <taxon>Bacteria</taxon>
        <taxon>Pseudomonadati</taxon>
        <taxon>Bacteroidota</taxon>
        <taxon>Sphingobacteriia</taxon>
        <taxon>Sphingobacteriales</taxon>
        <taxon>Sphingobacteriaceae</taxon>
        <taxon>Pedobacter</taxon>
    </lineage>
</organism>
<comment type="caution">
    <text evidence="5">The sequence shown here is derived from an EMBL/GenBank/DDBJ whole genome shotgun (WGS) entry which is preliminary data.</text>
</comment>
<evidence type="ECO:0000256" key="1">
    <source>
        <dbReference type="ARBA" id="ARBA00023015"/>
    </source>
</evidence>
<evidence type="ECO:0000256" key="3">
    <source>
        <dbReference type="ARBA" id="ARBA00023163"/>
    </source>
</evidence>
<dbReference type="Proteomes" id="UP000295620">
    <property type="component" value="Unassembled WGS sequence"/>
</dbReference>
<accession>A0A4R6SUK8</accession>
<dbReference type="GO" id="GO:0043565">
    <property type="term" value="F:sequence-specific DNA binding"/>
    <property type="evidence" value="ECO:0007669"/>
    <property type="project" value="InterPro"/>
</dbReference>
<dbReference type="AlphaFoldDB" id="A0A4R6SUK8"/>
<dbReference type="SUPFAM" id="SSF46689">
    <property type="entry name" value="Homeodomain-like"/>
    <property type="match status" value="1"/>
</dbReference>
<reference evidence="5 6" key="1">
    <citation type="submission" date="2019-03" db="EMBL/GenBank/DDBJ databases">
        <title>Genomic Encyclopedia of Archaeal and Bacterial Type Strains, Phase II (KMG-II): from individual species to whole genera.</title>
        <authorList>
            <person name="Goeker M."/>
        </authorList>
    </citation>
    <scope>NUCLEOTIDE SEQUENCE [LARGE SCALE GENOMIC DNA]</scope>
    <source>
        <strain evidence="5 6">DSM 19035</strain>
    </source>
</reference>
<keyword evidence="1" id="KW-0805">Transcription regulation</keyword>
<dbReference type="RefSeq" id="WP_133576515.1">
    <property type="nucleotide sequence ID" value="NZ_SNYC01000005.1"/>
</dbReference>
<keyword evidence="6" id="KW-1185">Reference proteome</keyword>
<sequence length="260" mass="30117">MNTTLLQSCHLGPGISPEQVTPEHFFLYLLTGSMVVYNGDKHYEINPGDYGLARKNHLLRYTKHPGDGNFRTIVVAFDEPFLRRFLKKHPFQIGIAGNDDSILFIRENRLLSSFIQSLKPYYLGSSEIDETFAELKREELLLILLKQDPGLAAILFNFGAPQKIDLKAFMNRNFRFNVSLERFAFLTGRSLSSFKRDFQQLFNDTPGHWLTKKRLEEAYFLIYKQSRKPKDIYMELGFEDLSHFSFAFKKQFGHAPTAGL</sequence>
<dbReference type="InterPro" id="IPR037923">
    <property type="entry name" value="HTH-like"/>
</dbReference>
<evidence type="ECO:0000313" key="5">
    <source>
        <dbReference type="EMBL" id="TDQ08109.1"/>
    </source>
</evidence>
<dbReference type="SMART" id="SM00342">
    <property type="entry name" value="HTH_ARAC"/>
    <property type="match status" value="1"/>
</dbReference>
<feature type="domain" description="HTH araC/xylS-type" evidence="4">
    <location>
        <begin position="164"/>
        <end position="260"/>
    </location>
</feature>
<dbReference type="SUPFAM" id="SSF51215">
    <property type="entry name" value="Regulatory protein AraC"/>
    <property type="match status" value="1"/>
</dbReference>
<gene>
    <name evidence="5" type="ORF">ATK78_2611</name>
</gene>
<dbReference type="InterPro" id="IPR054015">
    <property type="entry name" value="ExsA-like_N"/>
</dbReference>
<dbReference type="PANTHER" id="PTHR46796">
    <property type="entry name" value="HTH-TYPE TRANSCRIPTIONAL ACTIVATOR RHAS-RELATED"/>
    <property type="match status" value="1"/>
</dbReference>
<dbReference type="InterPro" id="IPR018060">
    <property type="entry name" value="HTH_AraC"/>
</dbReference>
<keyword evidence="2 5" id="KW-0238">DNA-binding</keyword>
<evidence type="ECO:0000259" key="4">
    <source>
        <dbReference type="PROSITE" id="PS01124"/>
    </source>
</evidence>
<dbReference type="InterPro" id="IPR009057">
    <property type="entry name" value="Homeodomain-like_sf"/>
</dbReference>
<dbReference type="EMBL" id="SNYC01000005">
    <property type="protein sequence ID" value="TDQ08109.1"/>
    <property type="molecule type" value="Genomic_DNA"/>
</dbReference>
<dbReference type="PANTHER" id="PTHR46796:SF6">
    <property type="entry name" value="ARAC SUBFAMILY"/>
    <property type="match status" value="1"/>
</dbReference>
<dbReference type="OrthoDB" id="4480133at2"/>
<evidence type="ECO:0000256" key="2">
    <source>
        <dbReference type="ARBA" id="ARBA00023125"/>
    </source>
</evidence>
<dbReference type="Pfam" id="PF12833">
    <property type="entry name" value="HTH_18"/>
    <property type="match status" value="1"/>
</dbReference>
<name>A0A4R6SUK8_9SPHI</name>
<dbReference type="PROSITE" id="PS01124">
    <property type="entry name" value="HTH_ARAC_FAMILY_2"/>
    <property type="match status" value="1"/>
</dbReference>
<protein>
    <submittedName>
        <fullName evidence="5">AraC-like DNA-binding protein</fullName>
    </submittedName>
</protein>